<proteinExistence type="predicted"/>
<name>A0ABN2FSH6_9ACTN</name>
<evidence type="ECO:0008006" key="3">
    <source>
        <dbReference type="Google" id="ProtNLM"/>
    </source>
</evidence>
<evidence type="ECO:0000313" key="2">
    <source>
        <dbReference type="Proteomes" id="UP001501319"/>
    </source>
</evidence>
<gene>
    <name evidence="1" type="ORF">GCM10009744_59260</name>
</gene>
<accession>A0ABN2FSH6</accession>
<sequence length="100" mass="10822">MRTHQGGVGIDDQRVVGIAVGVRRVLAGQRPHPRPGRGTRRLEESCALGMEATTLARSVRSMRGTSYLHDLGKHLSPYQDVNVVSSLFEGMIEIGISPGD</sequence>
<keyword evidence="2" id="KW-1185">Reference proteome</keyword>
<reference evidence="1 2" key="1">
    <citation type="journal article" date="2019" name="Int. J. Syst. Evol. Microbiol.">
        <title>The Global Catalogue of Microorganisms (GCM) 10K type strain sequencing project: providing services to taxonomists for standard genome sequencing and annotation.</title>
        <authorList>
            <consortium name="The Broad Institute Genomics Platform"/>
            <consortium name="The Broad Institute Genome Sequencing Center for Infectious Disease"/>
            <person name="Wu L."/>
            <person name="Ma J."/>
        </authorList>
    </citation>
    <scope>NUCLEOTIDE SEQUENCE [LARGE SCALE GENOMIC DNA]</scope>
    <source>
        <strain evidence="1 2">JCM 14306</strain>
    </source>
</reference>
<evidence type="ECO:0000313" key="1">
    <source>
        <dbReference type="EMBL" id="GAA1658189.1"/>
    </source>
</evidence>
<organism evidence="1 2">
    <name type="scientific">Kribbella alba</name>
    <dbReference type="NCBI Taxonomy" id="190197"/>
    <lineage>
        <taxon>Bacteria</taxon>
        <taxon>Bacillati</taxon>
        <taxon>Actinomycetota</taxon>
        <taxon>Actinomycetes</taxon>
        <taxon>Propionibacteriales</taxon>
        <taxon>Kribbellaceae</taxon>
        <taxon>Kribbella</taxon>
    </lineage>
</organism>
<dbReference type="EMBL" id="BAAANE010000011">
    <property type="protein sequence ID" value="GAA1658189.1"/>
    <property type="molecule type" value="Genomic_DNA"/>
</dbReference>
<dbReference type="Proteomes" id="UP001501319">
    <property type="component" value="Unassembled WGS sequence"/>
</dbReference>
<comment type="caution">
    <text evidence="1">The sequence shown here is derived from an EMBL/GenBank/DDBJ whole genome shotgun (WGS) entry which is preliminary data.</text>
</comment>
<protein>
    <recommendedName>
        <fullName evidence="3">HD-GYP domain-containing protein</fullName>
    </recommendedName>
</protein>